<evidence type="ECO:0000256" key="1">
    <source>
        <dbReference type="SAM" id="Phobius"/>
    </source>
</evidence>
<dbReference type="Proteomes" id="UP000230607">
    <property type="component" value="Chromosome 1"/>
</dbReference>
<keyword evidence="1" id="KW-0472">Membrane</keyword>
<sequence length="87" mass="9826">MQSMCQDMDLCILVCNKFSIHPNLALLFHTVGWNSGNLKNNKNHKISISGGTVVFKSQKSITFHYATACTLTCFCCLVCNWYCGKWI</sequence>
<protein>
    <submittedName>
        <fullName evidence="2">Uncharacterized protein</fullName>
    </submittedName>
</protein>
<evidence type="ECO:0000313" key="3">
    <source>
        <dbReference type="Proteomes" id="UP000230607"/>
    </source>
</evidence>
<keyword evidence="3" id="KW-1185">Reference proteome</keyword>
<organism evidence="2 3">
    <name type="scientific">Candidatus Nitrosotalea okcheonensis</name>
    <dbReference type="NCBI Taxonomy" id="1903276"/>
    <lineage>
        <taxon>Archaea</taxon>
        <taxon>Nitrososphaerota</taxon>
        <taxon>Nitrososphaeria</taxon>
        <taxon>Nitrosotaleales</taxon>
        <taxon>Nitrosotaleaceae</taxon>
        <taxon>Nitrosotalea</taxon>
    </lineage>
</organism>
<proteinExistence type="predicted"/>
<name>A0A2H1FHJ7_9ARCH</name>
<feature type="transmembrane region" description="Helical" evidence="1">
    <location>
        <begin position="63"/>
        <end position="83"/>
    </location>
</feature>
<accession>A0A2H1FHJ7</accession>
<keyword evidence="1" id="KW-0812">Transmembrane</keyword>
<evidence type="ECO:0000313" key="2">
    <source>
        <dbReference type="EMBL" id="SMH72238.1"/>
    </source>
</evidence>
<dbReference type="AlphaFoldDB" id="A0A2H1FHJ7"/>
<reference evidence="3" key="1">
    <citation type="submission" date="2017-03" db="EMBL/GenBank/DDBJ databases">
        <authorList>
            <person name="Herbold C."/>
        </authorList>
    </citation>
    <scope>NUCLEOTIDE SEQUENCE [LARGE SCALE GENOMIC DNA]</scope>
</reference>
<dbReference type="EMBL" id="LT841358">
    <property type="protein sequence ID" value="SMH72238.1"/>
    <property type="molecule type" value="Genomic_DNA"/>
</dbReference>
<gene>
    <name evidence="2" type="ORF">NCS_30078</name>
</gene>
<keyword evidence="1" id="KW-1133">Transmembrane helix</keyword>